<sequence>MFRIDRFSQVQQLAPVRTYLTFITHKKWIEVFGICILLLIFLRILVKIFPMLNPIDDLRFYFLGLLVSPKIFVEIYQGLLRSIKGAQENLPFLRVLVQFFPPALVSSFRFHYSLCYGFLCWLSRKKYEPDLPDGASIPFMNKSDYQTAFIMLLLMLLVEVPISSFAFGFSIKDPIERHWAHVLMITISIYTLILVLGDRWKLKNQHHQLDRNFLYLRCADRFFADIPVEQIKNIAIFKEELEKWKLAKRKLNFSFEIVSPCSLVDKPNLIIELVESSTLHVKRKSLKMSAPKYILLFVDEPSQTQSLIANSLTHHVEV</sequence>
<accession>A0A2S9H102</accession>
<dbReference type="EMBL" id="PUGF01000006">
    <property type="protein sequence ID" value="PRC93637.1"/>
    <property type="molecule type" value="Genomic_DNA"/>
</dbReference>
<dbReference type="Proteomes" id="UP000237839">
    <property type="component" value="Unassembled WGS sequence"/>
</dbReference>
<feature type="transmembrane region" description="Helical" evidence="1">
    <location>
        <begin position="99"/>
        <end position="122"/>
    </location>
</feature>
<protein>
    <submittedName>
        <fullName evidence="2">Uncharacterized protein</fullName>
    </submittedName>
</protein>
<organism evidence="2 3">
    <name type="scientific">Solimicrobium silvestre</name>
    <dbReference type="NCBI Taxonomy" id="2099400"/>
    <lineage>
        <taxon>Bacteria</taxon>
        <taxon>Pseudomonadati</taxon>
        <taxon>Pseudomonadota</taxon>
        <taxon>Betaproteobacteria</taxon>
        <taxon>Burkholderiales</taxon>
        <taxon>Oxalobacteraceae</taxon>
        <taxon>Solimicrobium</taxon>
    </lineage>
</organism>
<name>A0A2S9H102_9BURK</name>
<proteinExistence type="predicted"/>
<feature type="transmembrane region" description="Helical" evidence="1">
    <location>
        <begin position="148"/>
        <end position="167"/>
    </location>
</feature>
<evidence type="ECO:0000313" key="2">
    <source>
        <dbReference type="EMBL" id="PRC93637.1"/>
    </source>
</evidence>
<keyword evidence="1" id="KW-1133">Transmembrane helix</keyword>
<feature type="transmembrane region" description="Helical" evidence="1">
    <location>
        <begin position="58"/>
        <end position="79"/>
    </location>
</feature>
<reference evidence="2 3" key="1">
    <citation type="submission" date="2018-02" db="EMBL/GenBank/DDBJ databases">
        <title>Solimicrobium silvestre gen. nov., sp. nov., isolated from alpine forest soil.</title>
        <authorList>
            <person name="Margesin R."/>
            <person name="Albuquerque L."/>
            <person name="Zhang D.-C."/>
            <person name="Froufe H.J.C."/>
            <person name="Severino R."/>
            <person name="Roxo I."/>
            <person name="Egas C."/>
            <person name="Da Costa M.S."/>
        </authorList>
    </citation>
    <scope>NUCLEOTIDE SEQUENCE [LARGE SCALE GENOMIC DNA]</scope>
    <source>
        <strain evidence="2 3">S20-91</strain>
    </source>
</reference>
<keyword evidence="1" id="KW-0812">Transmembrane</keyword>
<keyword evidence="1" id="KW-0472">Membrane</keyword>
<keyword evidence="3" id="KW-1185">Reference proteome</keyword>
<gene>
    <name evidence="2" type="ORF">S2091_1638</name>
</gene>
<dbReference type="AlphaFoldDB" id="A0A2S9H102"/>
<feature type="transmembrane region" description="Helical" evidence="1">
    <location>
        <begin position="179"/>
        <end position="197"/>
    </location>
</feature>
<comment type="caution">
    <text evidence="2">The sequence shown here is derived from an EMBL/GenBank/DDBJ whole genome shotgun (WGS) entry which is preliminary data.</text>
</comment>
<evidence type="ECO:0000313" key="3">
    <source>
        <dbReference type="Proteomes" id="UP000237839"/>
    </source>
</evidence>
<evidence type="ECO:0000256" key="1">
    <source>
        <dbReference type="SAM" id="Phobius"/>
    </source>
</evidence>
<feature type="transmembrane region" description="Helical" evidence="1">
    <location>
        <begin position="28"/>
        <end position="46"/>
    </location>
</feature>